<dbReference type="STRING" id="537013.CLOSTMETH_03915"/>
<dbReference type="HOGENOM" id="CLU_066192_4_2_9"/>
<feature type="domain" description="HTH cro/C1-type" evidence="2">
    <location>
        <begin position="7"/>
        <end position="61"/>
    </location>
</feature>
<proteinExistence type="predicted"/>
<dbReference type="PROSITE" id="PS50943">
    <property type="entry name" value="HTH_CROC1"/>
    <property type="match status" value="1"/>
</dbReference>
<dbReference type="InterPro" id="IPR010982">
    <property type="entry name" value="Lambda_DNA-bd_dom_sf"/>
</dbReference>
<comment type="caution">
    <text evidence="3">The sequence shown here is derived from an EMBL/GenBank/DDBJ whole genome shotgun (WGS) entry which is preliminary data.</text>
</comment>
<keyword evidence="1 3" id="KW-0238">DNA-binding</keyword>
<protein>
    <submittedName>
        <fullName evidence="3">DNA-binding helix-turn-helix protein</fullName>
    </submittedName>
</protein>
<evidence type="ECO:0000313" key="3">
    <source>
        <dbReference type="EMBL" id="EEG28529.1"/>
    </source>
</evidence>
<dbReference type="PANTHER" id="PTHR46558:SF11">
    <property type="entry name" value="HTH-TYPE TRANSCRIPTIONAL REGULATOR XRE"/>
    <property type="match status" value="1"/>
</dbReference>
<accession>C0EJ64</accession>
<dbReference type="Pfam" id="PF01381">
    <property type="entry name" value="HTH_3"/>
    <property type="match status" value="1"/>
</dbReference>
<dbReference type="Proteomes" id="UP000003340">
    <property type="component" value="Unassembled WGS sequence"/>
</dbReference>
<dbReference type="AlphaFoldDB" id="C0EJ64"/>
<evidence type="ECO:0000259" key="2">
    <source>
        <dbReference type="PROSITE" id="PS50943"/>
    </source>
</evidence>
<gene>
    <name evidence="3" type="ORF">CLOSTMETH_03915</name>
</gene>
<dbReference type="PANTHER" id="PTHR46558">
    <property type="entry name" value="TRACRIPTIONAL REGULATORY PROTEIN-RELATED-RELATED"/>
    <property type="match status" value="1"/>
</dbReference>
<dbReference type="GO" id="GO:0003677">
    <property type="term" value="F:DNA binding"/>
    <property type="evidence" value="ECO:0007669"/>
    <property type="project" value="UniProtKB-KW"/>
</dbReference>
<name>C0EJ64_9FIRM</name>
<dbReference type="CDD" id="cd00093">
    <property type="entry name" value="HTH_XRE"/>
    <property type="match status" value="1"/>
</dbReference>
<dbReference type="eggNOG" id="COG1974">
    <property type="taxonomic scope" value="Bacteria"/>
</dbReference>
<dbReference type="InterPro" id="IPR001387">
    <property type="entry name" value="Cro/C1-type_HTH"/>
</dbReference>
<reference evidence="3 4" key="1">
    <citation type="submission" date="2009-01" db="EMBL/GenBank/DDBJ databases">
        <authorList>
            <person name="Fulton L."/>
            <person name="Clifton S."/>
            <person name="Fulton B."/>
            <person name="Xu J."/>
            <person name="Minx P."/>
            <person name="Pepin K.H."/>
            <person name="Johnson M."/>
            <person name="Bhonagiri V."/>
            <person name="Nash W.E."/>
            <person name="Mardis E.R."/>
            <person name="Wilson R.K."/>
        </authorList>
    </citation>
    <scope>NUCLEOTIDE SEQUENCE [LARGE SCALE GENOMIC DNA]</scope>
    <source>
        <strain evidence="3 4">DSM 5476</strain>
    </source>
</reference>
<dbReference type="Gene3D" id="1.10.260.40">
    <property type="entry name" value="lambda repressor-like DNA-binding domains"/>
    <property type="match status" value="1"/>
</dbReference>
<dbReference type="SMART" id="SM00530">
    <property type="entry name" value="HTH_XRE"/>
    <property type="match status" value="1"/>
</dbReference>
<dbReference type="SUPFAM" id="SSF47413">
    <property type="entry name" value="lambda repressor-like DNA-binding domains"/>
    <property type="match status" value="1"/>
</dbReference>
<evidence type="ECO:0000256" key="1">
    <source>
        <dbReference type="ARBA" id="ARBA00023125"/>
    </source>
</evidence>
<keyword evidence="4" id="KW-1185">Reference proteome</keyword>
<sequence length="122" mass="14028">MRFGDKIKNLRTDADLKQKEVAEILKVSRSSISSYEQNKNQPDLHAVIELAKLFNVSTDYLLGLSEYKTSWVDETECISTNSDNVKIVELLNDIKKLDKPDVSHLVELINIMKNQNKYLQSK</sequence>
<reference evidence="3 4" key="2">
    <citation type="submission" date="2009-02" db="EMBL/GenBank/DDBJ databases">
        <title>Draft genome sequence of Clostridium methylpentosum (DSM 5476).</title>
        <authorList>
            <person name="Sudarsanam P."/>
            <person name="Ley R."/>
            <person name="Guruge J."/>
            <person name="Turnbaugh P.J."/>
            <person name="Mahowald M."/>
            <person name="Liep D."/>
            <person name="Gordon J."/>
        </authorList>
    </citation>
    <scope>NUCLEOTIDE SEQUENCE [LARGE SCALE GENOMIC DNA]</scope>
    <source>
        <strain evidence="3 4">DSM 5476</strain>
    </source>
</reference>
<dbReference type="EMBL" id="ACEC01000136">
    <property type="protein sequence ID" value="EEG28529.1"/>
    <property type="molecule type" value="Genomic_DNA"/>
</dbReference>
<evidence type="ECO:0000313" key="4">
    <source>
        <dbReference type="Proteomes" id="UP000003340"/>
    </source>
</evidence>
<organism evidence="3 4">
    <name type="scientific">[Clostridium] methylpentosum DSM 5476</name>
    <dbReference type="NCBI Taxonomy" id="537013"/>
    <lineage>
        <taxon>Bacteria</taxon>
        <taxon>Bacillati</taxon>
        <taxon>Bacillota</taxon>
        <taxon>Clostridia</taxon>
        <taxon>Eubacteriales</taxon>
        <taxon>Oscillospiraceae</taxon>
        <taxon>Oscillospiraceae incertae sedis</taxon>
    </lineage>
</organism>